<dbReference type="GO" id="GO:0006777">
    <property type="term" value="P:Mo-molybdopterin cofactor biosynthetic process"/>
    <property type="evidence" value="ECO:0007669"/>
    <property type="project" value="UniProtKB-UniRule"/>
</dbReference>
<sequence length="157" mass="16424">MTTLTHFSEDGRPVMVDVTDKAVTRRQAVAEGAVVMAPETLDRLKAGTAKGDVASVAILAGIIGGKKTSDLIPLCHPLPLTKLDLRIEPDEALPGVRITATAVTDGKTGVEMEALTAVTVAGLTVYDMLKAADRGMTIGGVRLVSKSGGRSGDWRRD</sequence>
<evidence type="ECO:0000256" key="2">
    <source>
        <dbReference type="ARBA" id="ARBA00005046"/>
    </source>
</evidence>
<dbReference type="UniPathway" id="UPA00344"/>
<keyword evidence="10" id="KW-1185">Reference proteome</keyword>
<evidence type="ECO:0000313" key="10">
    <source>
        <dbReference type="Proteomes" id="UP000563524"/>
    </source>
</evidence>
<evidence type="ECO:0000256" key="7">
    <source>
        <dbReference type="HAMAP-Rule" id="MF_01224"/>
    </source>
</evidence>
<dbReference type="Gene3D" id="3.30.70.640">
    <property type="entry name" value="Molybdopterin cofactor biosynthesis C (MoaC) domain"/>
    <property type="match status" value="1"/>
</dbReference>
<dbReference type="InterPro" id="IPR047594">
    <property type="entry name" value="MoaC_bact/euk"/>
</dbReference>
<keyword evidence="5 7" id="KW-0456">Lyase</keyword>
<comment type="catalytic activity">
    <reaction evidence="1 7">
        <text>(8S)-3',8-cyclo-7,8-dihydroguanosine 5'-triphosphate = cyclic pyranopterin phosphate + diphosphate</text>
        <dbReference type="Rhea" id="RHEA:49580"/>
        <dbReference type="ChEBI" id="CHEBI:33019"/>
        <dbReference type="ChEBI" id="CHEBI:59648"/>
        <dbReference type="ChEBI" id="CHEBI:131766"/>
        <dbReference type="EC" id="4.6.1.17"/>
    </reaction>
</comment>
<evidence type="ECO:0000259" key="8">
    <source>
        <dbReference type="Pfam" id="PF01967"/>
    </source>
</evidence>
<dbReference type="InterPro" id="IPR050105">
    <property type="entry name" value="MoCo_biosynth_MoaA/MoaC"/>
</dbReference>
<dbReference type="Proteomes" id="UP000563524">
    <property type="component" value="Unassembled WGS sequence"/>
</dbReference>
<dbReference type="EC" id="4.6.1.17" evidence="3 7"/>
<evidence type="ECO:0000256" key="5">
    <source>
        <dbReference type="ARBA" id="ARBA00023239"/>
    </source>
</evidence>
<reference evidence="9 10" key="1">
    <citation type="submission" date="2020-08" db="EMBL/GenBank/DDBJ databases">
        <title>Genomic Encyclopedia of Type Strains, Phase IV (KMG-IV): sequencing the most valuable type-strain genomes for metagenomic binning, comparative biology and taxonomic classification.</title>
        <authorList>
            <person name="Goeker M."/>
        </authorList>
    </citation>
    <scope>NUCLEOTIDE SEQUENCE [LARGE SCALE GENOMIC DNA]</scope>
    <source>
        <strain evidence="9 10">DSM 102850</strain>
    </source>
</reference>
<evidence type="ECO:0000256" key="6">
    <source>
        <dbReference type="ARBA" id="ARBA00055087"/>
    </source>
</evidence>
<comment type="subunit">
    <text evidence="7">Homohexamer; trimer of dimers.</text>
</comment>
<dbReference type="GO" id="GO:0061799">
    <property type="term" value="F:cyclic pyranopterin monophosphate synthase activity"/>
    <property type="evidence" value="ECO:0007669"/>
    <property type="project" value="UniProtKB-UniRule"/>
</dbReference>
<dbReference type="AlphaFoldDB" id="A0A840I5N0"/>
<dbReference type="EMBL" id="JACHOB010000006">
    <property type="protein sequence ID" value="MBB4660169.1"/>
    <property type="molecule type" value="Genomic_DNA"/>
</dbReference>
<dbReference type="SUPFAM" id="SSF55040">
    <property type="entry name" value="Molybdenum cofactor biosynthesis protein C, MoaC"/>
    <property type="match status" value="1"/>
</dbReference>
<protein>
    <recommendedName>
        <fullName evidence="3 7">Cyclic pyranopterin monophosphate synthase</fullName>
        <ecNumber evidence="3 7">4.6.1.17</ecNumber>
    </recommendedName>
    <alternativeName>
        <fullName evidence="7">Molybdenum cofactor biosynthesis protein C</fullName>
    </alternativeName>
</protein>
<proteinExistence type="inferred from homology"/>
<comment type="function">
    <text evidence="6 7">Catalyzes the conversion of (8S)-3',8-cyclo-7,8-dihydroguanosine 5'-triphosphate to cyclic pyranopterin monophosphate (cPMP).</text>
</comment>
<name>A0A840I5N0_9PROT</name>
<dbReference type="RefSeq" id="WP_183819479.1">
    <property type="nucleotide sequence ID" value="NZ_JACHOB010000006.1"/>
</dbReference>
<feature type="binding site" evidence="7">
    <location>
        <begin position="112"/>
        <end position="113"/>
    </location>
    <ligand>
        <name>substrate</name>
    </ligand>
</feature>
<dbReference type="InterPro" id="IPR002820">
    <property type="entry name" value="Mopterin_CF_biosynth-C_dom"/>
</dbReference>
<organism evidence="9 10">
    <name type="scientific">Parvularcula dongshanensis</name>
    <dbReference type="NCBI Taxonomy" id="1173995"/>
    <lineage>
        <taxon>Bacteria</taxon>
        <taxon>Pseudomonadati</taxon>
        <taxon>Pseudomonadota</taxon>
        <taxon>Alphaproteobacteria</taxon>
        <taxon>Parvularculales</taxon>
        <taxon>Parvularculaceae</taxon>
        <taxon>Parvularcula</taxon>
    </lineage>
</organism>
<dbReference type="NCBIfam" id="TIGR00581">
    <property type="entry name" value="moaC"/>
    <property type="match status" value="1"/>
</dbReference>
<dbReference type="NCBIfam" id="NF006870">
    <property type="entry name" value="PRK09364.1"/>
    <property type="match status" value="1"/>
</dbReference>
<comment type="pathway">
    <text evidence="2 7">Cofactor biosynthesis; molybdopterin biosynthesis.</text>
</comment>
<dbReference type="HAMAP" id="MF_01224_B">
    <property type="entry name" value="MoaC_B"/>
    <property type="match status" value="1"/>
</dbReference>
<dbReference type="Pfam" id="PF01967">
    <property type="entry name" value="MoaC"/>
    <property type="match status" value="1"/>
</dbReference>
<comment type="similarity">
    <text evidence="7">Belongs to the MoaC family.</text>
</comment>
<evidence type="ECO:0000256" key="4">
    <source>
        <dbReference type="ARBA" id="ARBA00023150"/>
    </source>
</evidence>
<keyword evidence="4 7" id="KW-0501">Molybdenum cofactor biosynthesis</keyword>
<dbReference type="InterPro" id="IPR023045">
    <property type="entry name" value="MoaC"/>
</dbReference>
<feature type="domain" description="Molybdopterin cofactor biosynthesis C (MoaC)" evidence="8">
    <location>
        <begin position="15"/>
        <end position="149"/>
    </location>
</feature>
<dbReference type="PANTHER" id="PTHR22960">
    <property type="entry name" value="MOLYBDOPTERIN COFACTOR SYNTHESIS PROTEIN A"/>
    <property type="match status" value="1"/>
</dbReference>
<comment type="caution">
    <text evidence="9">The sequence shown here is derived from an EMBL/GenBank/DDBJ whole genome shotgun (WGS) entry which is preliminary data.</text>
</comment>
<dbReference type="CDD" id="cd01420">
    <property type="entry name" value="MoaC_PE"/>
    <property type="match status" value="1"/>
</dbReference>
<feature type="active site" evidence="7">
    <location>
        <position position="127"/>
    </location>
</feature>
<evidence type="ECO:0000313" key="9">
    <source>
        <dbReference type="EMBL" id="MBB4660169.1"/>
    </source>
</evidence>
<gene>
    <name evidence="7" type="primary">moaC</name>
    <name evidence="9" type="ORF">GGQ59_002713</name>
</gene>
<evidence type="ECO:0000256" key="1">
    <source>
        <dbReference type="ARBA" id="ARBA00001637"/>
    </source>
</evidence>
<feature type="binding site" evidence="7">
    <location>
        <begin position="74"/>
        <end position="76"/>
    </location>
    <ligand>
        <name>substrate</name>
    </ligand>
</feature>
<dbReference type="InterPro" id="IPR036522">
    <property type="entry name" value="MoaC_sf"/>
</dbReference>
<evidence type="ECO:0000256" key="3">
    <source>
        <dbReference type="ARBA" id="ARBA00012575"/>
    </source>
</evidence>
<accession>A0A840I5N0</accession>